<feature type="transmembrane region" description="Helical" evidence="1">
    <location>
        <begin position="20"/>
        <end position="45"/>
    </location>
</feature>
<comment type="caution">
    <text evidence="2">The sequence shown here is derived from an EMBL/GenBank/DDBJ whole genome shotgun (WGS) entry which is preliminary data.</text>
</comment>
<evidence type="ECO:0000313" key="2">
    <source>
        <dbReference type="EMBL" id="EKU27806.1"/>
    </source>
</evidence>
<dbReference type="RefSeq" id="WP_009488545.1">
    <property type="nucleotide sequence ID" value="NZ_AMYT01000008.1"/>
</dbReference>
<protein>
    <submittedName>
        <fullName evidence="2">Uncharacterized protein</fullName>
    </submittedName>
</protein>
<evidence type="ECO:0000256" key="1">
    <source>
        <dbReference type="SAM" id="Phobius"/>
    </source>
</evidence>
<feature type="transmembrane region" description="Helical" evidence="1">
    <location>
        <begin position="51"/>
        <end position="72"/>
    </location>
</feature>
<dbReference type="OrthoDB" id="2285053at2"/>
<reference evidence="2 3" key="1">
    <citation type="journal article" date="2013" name="Genome Announc.">
        <title>Draft Genome Sequence of Catellicoccus marimammalium, a Novel Species Commonly Found in Gull Feces.</title>
        <authorList>
            <person name="Weigand M.R."/>
            <person name="Ryu H."/>
            <person name="Bozcek L."/>
            <person name="Konstantinidis K.T."/>
            <person name="Santo Domingo J.W."/>
        </authorList>
    </citation>
    <scope>NUCLEOTIDE SEQUENCE [LARGE SCALE GENOMIC DNA]</scope>
    <source>
        <strain evidence="2 3">M35/04/3</strain>
    </source>
</reference>
<keyword evidence="3" id="KW-1185">Reference proteome</keyword>
<keyword evidence="1" id="KW-0472">Membrane</keyword>
<organism evidence="2 3">
    <name type="scientific">Catellicoccus marimammalium M35/04/3</name>
    <dbReference type="NCBI Taxonomy" id="1234409"/>
    <lineage>
        <taxon>Bacteria</taxon>
        <taxon>Bacillati</taxon>
        <taxon>Bacillota</taxon>
        <taxon>Bacilli</taxon>
        <taxon>Lactobacillales</taxon>
        <taxon>Enterococcaceae</taxon>
        <taxon>Catellicoccus</taxon>
    </lineage>
</organism>
<keyword evidence="1" id="KW-1133">Transmembrane helix</keyword>
<accession>K8ZQF3</accession>
<dbReference type="Proteomes" id="UP000016057">
    <property type="component" value="Unassembled WGS sequence"/>
</dbReference>
<name>K8ZQF3_9ENTE</name>
<proteinExistence type="predicted"/>
<dbReference type="AlphaFoldDB" id="K8ZQF3"/>
<dbReference type="EMBL" id="AMYT01000008">
    <property type="protein sequence ID" value="EKU27806.1"/>
    <property type="molecule type" value="Genomic_DNA"/>
</dbReference>
<evidence type="ECO:0000313" key="3">
    <source>
        <dbReference type="Proteomes" id="UP000016057"/>
    </source>
</evidence>
<keyword evidence="1" id="KW-0812">Transmembrane</keyword>
<feature type="transmembrane region" description="Helical" evidence="1">
    <location>
        <begin position="84"/>
        <end position="107"/>
    </location>
</feature>
<gene>
    <name evidence="2" type="ORF">C683_0271</name>
</gene>
<sequence>MKEKFKNLFNLNVPLARKDFWCMFWIFPVFALLCIFIFFGLFTALHWSMTTFIVVPNAISCFFTLFFMLLIIRRGLDVGIARWALYSWAVWVVIDSSLGAFGLIFWINLVGNAVIGCLPSHYVKKNAIEEAQDEEKL</sequence>